<dbReference type="EMBL" id="UINC01171280">
    <property type="protein sequence ID" value="SVD75767.1"/>
    <property type="molecule type" value="Genomic_DNA"/>
</dbReference>
<accession>A0A382XXC0</accession>
<name>A0A382XXC0_9ZZZZ</name>
<dbReference type="AlphaFoldDB" id="A0A382XXC0"/>
<reference evidence="1" key="1">
    <citation type="submission" date="2018-05" db="EMBL/GenBank/DDBJ databases">
        <authorList>
            <person name="Lanie J.A."/>
            <person name="Ng W.-L."/>
            <person name="Kazmierczak K.M."/>
            <person name="Andrzejewski T.M."/>
            <person name="Davidsen T.M."/>
            <person name="Wayne K.J."/>
            <person name="Tettelin H."/>
            <person name="Glass J.I."/>
            <person name="Rusch D."/>
            <person name="Podicherti R."/>
            <person name="Tsui H.-C.T."/>
            <person name="Winkler M.E."/>
        </authorList>
    </citation>
    <scope>NUCLEOTIDE SEQUENCE</scope>
</reference>
<organism evidence="1">
    <name type="scientific">marine metagenome</name>
    <dbReference type="NCBI Taxonomy" id="408172"/>
    <lineage>
        <taxon>unclassified sequences</taxon>
        <taxon>metagenomes</taxon>
        <taxon>ecological metagenomes</taxon>
    </lineage>
</organism>
<evidence type="ECO:0000313" key="1">
    <source>
        <dbReference type="EMBL" id="SVD75767.1"/>
    </source>
</evidence>
<feature type="non-terminal residue" evidence="1">
    <location>
        <position position="44"/>
    </location>
</feature>
<protein>
    <submittedName>
        <fullName evidence="1">Uncharacterized protein</fullName>
    </submittedName>
</protein>
<sequence>MGGAFVATILAFVLVTQADTPPPTTELPTIVEDASVAPLPKEPL</sequence>
<proteinExistence type="predicted"/>
<gene>
    <name evidence="1" type="ORF">METZ01_LOCUS428621</name>
</gene>